<dbReference type="GO" id="GO:0003677">
    <property type="term" value="F:DNA binding"/>
    <property type="evidence" value="ECO:0007669"/>
    <property type="project" value="UniProtKB-KW"/>
</dbReference>
<name>A0A0L8G6G1_OCTBM</name>
<evidence type="ECO:0000256" key="5">
    <source>
        <dbReference type="ARBA" id="ARBA00022618"/>
    </source>
</evidence>
<evidence type="ECO:0000256" key="8">
    <source>
        <dbReference type="ARBA" id="ARBA00023125"/>
    </source>
</evidence>
<comment type="similarity">
    <text evidence="3">Belongs to the NUSAP family.</text>
</comment>
<dbReference type="GO" id="GO:0007076">
    <property type="term" value="P:mitotic chromosome condensation"/>
    <property type="evidence" value="ECO:0007669"/>
    <property type="project" value="TreeGrafter"/>
</dbReference>
<comment type="subcellular location">
    <subcellularLocation>
        <location evidence="2">Cytoplasm</location>
        <location evidence="2">Cytoskeleton</location>
        <location evidence="2">Spindle</location>
    </subcellularLocation>
    <subcellularLocation>
        <location evidence="1">Nucleus</location>
    </subcellularLocation>
</comment>
<keyword evidence="6" id="KW-0493">Microtubule</keyword>
<evidence type="ECO:0000256" key="12">
    <source>
        <dbReference type="SAM" id="MobiDB-lite"/>
    </source>
</evidence>
<dbReference type="Pfam" id="PF16006">
    <property type="entry name" value="NUSAP"/>
    <property type="match status" value="1"/>
</dbReference>
<organism evidence="14">
    <name type="scientific">Octopus bimaculoides</name>
    <name type="common">California two-spotted octopus</name>
    <dbReference type="NCBI Taxonomy" id="37653"/>
    <lineage>
        <taxon>Eukaryota</taxon>
        <taxon>Metazoa</taxon>
        <taxon>Spiralia</taxon>
        <taxon>Lophotrochozoa</taxon>
        <taxon>Mollusca</taxon>
        <taxon>Cephalopoda</taxon>
        <taxon>Coleoidea</taxon>
        <taxon>Octopodiformes</taxon>
        <taxon>Octopoda</taxon>
        <taxon>Incirrata</taxon>
        <taxon>Octopodidae</taxon>
        <taxon>Octopus</taxon>
    </lineage>
</organism>
<dbReference type="PANTHER" id="PTHR15874">
    <property type="entry name" value="NUCLEOLAR AND SPINDLE-ASSOCIATED PROTEIN 1"/>
    <property type="match status" value="1"/>
</dbReference>
<dbReference type="EMBL" id="KQ423671">
    <property type="protein sequence ID" value="KOF72429.1"/>
    <property type="molecule type" value="Genomic_DNA"/>
</dbReference>
<dbReference type="OrthoDB" id="3258416at2759"/>
<sequence>MDDLENLSYHELRNLAKDLGIKAKGKADKLIREIKKIQNDGSNPNHTRRLSQPEAEFHAAASENSSEKTGDTSDNEIIFVKNPDRQITVDVGDFLEVHNKRNSTAELKDCEDELDKLSEHNQTVDFEDFEENSKNGSGTKELENGSVLDATYEVLPDVEDPEDESTNDDPAVKKNDSVNDLLDVMKPDMTNEEMKAELIAAIDKKVQKRTTTNTISKAGTEFDNCVNMVLSSKKESNIAEPSERAGKKWEKIHQKMFQKFDSLDVYLEKKNRRAQKLLTPARLAKQIAEENKKISEKQSCQSLQSKIPKRNPVTSFIPKVTSVKEMCLQFTNSSSKLPKTSKNVQETSAKQLSAKKVSSASKKTDCRAPFMSPRLNERKTEKKVFTPFNFTANKNTPSSGAKKPKFDLQASLAKPITWKQHKGKLKPLSYGDTEPTYFKKGLQTSIEENRKNRRTAVLNHRASRRANLINARRNVNMQ</sequence>
<evidence type="ECO:0000256" key="9">
    <source>
        <dbReference type="ARBA" id="ARBA00023212"/>
    </source>
</evidence>
<feature type="domain" description="SAP" evidence="13">
    <location>
        <begin position="4"/>
        <end position="38"/>
    </location>
</feature>
<evidence type="ECO:0000256" key="2">
    <source>
        <dbReference type="ARBA" id="ARBA00004186"/>
    </source>
</evidence>
<reference evidence="14" key="1">
    <citation type="submission" date="2015-07" db="EMBL/GenBank/DDBJ databases">
        <title>MeaNS - Measles Nucleotide Surveillance Program.</title>
        <authorList>
            <person name="Tran T."/>
            <person name="Druce J."/>
        </authorList>
    </citation>
    <scope>NUCLEOTIDE SEQUENCE</scope>
    <source>
        <strain evidence="14">UCB-OBI-ISO-001</strain>
        <tissue evidence="14">Gonad</tissue>
    </source>
</reference>
<dbReference type="GO" id="GO:0000281">
    <property type="term" value="P:mitotic cytokinesis"/>
    <property type="evidence" value="ECO:0007669"/>
    <property type="project" value="InterPro"/>
</dbReference>
<evidence type="ECO:0000256" key="11">
    <source>
        <dbReference type="ARBA" id="ARBA00023306"/>
    </source>
</evidence>
<evidence type="ECO:0000256" key="10">
    <source>
        <dbReference type="ARBA" id="ARBA00023242"/>
    </source>
</evidence>
<feature type="compositionally biased region" description="Acidic residues" evidence="12">
    <location>
        <begin position="156"/>
        <end position="167"/>
    </location>
</feature>
<keyword evidence="11" id="KW-0131">Cell cycle</keyword>
<dbReference type="AlphaFoldDB" id="A0A0L8G6G1"/>
<keyword evidence="8" id="KW-0238">DNA-binding</keyword>
<feature type="compositionally biased region" description="Polar residues" evidence="12">
    <location>
        <begin position="336"/>
        <end position="347"/>
    </location>
</feature>
<dbReference type="GO" id="GO:0008017">
    <property type="term" value="F:microtubule binding"/>
    <property type="evidence" value="ECO:0007669"/>
    <property type="project" value="TreeGrafter"/>
</dbReference>
<keyword evidence="5" id="KW-0132">Cell division</keyword>
<feature type="compositionally biased region" description="Low complexity" evidence="12">
    <location>
        <begin position="348"/>
        <end position="361"/>
    </location>
</feature>
<dbReference type="PANTHER" id="PTHR15874:SF1">
    <property type="entry name" value="NUCLEOLAR AND SPINDLE-ASSOCIATED PROTEIN 1"/>
    <property type="match status" value="1"/>
</dbReference>
<feature type="region of interest" description="Disordered" evidence="12">
    <location>
        <begin position="129"/>
        <end position="175"/>
    </location>
</feature>
<keyword evidence="9" id="KW-0206">Cytoskeleton</keyword>
<accession>A0A0L8G6G1</accession>
<dbReference type="InterPro" id="IPR026756">
    <property type="entry name" value="NuSAP"/>
</dbReference>
<dbReference type="KEGG" id="obi:106878916"/>
<proteinExistence type="inferred from homology"/>
<dbReference type="GO" id="GO:0040001">
    <property type="term" value="P:establishment of mitotic spindle localization"/>
    <property type="evidence" value="ECO:0007669"/>
    <property type="project" value="InterPro"/>
</dbReference>
<keyword evidence="4" id="KW-0963">Cytoplasm</keyword>
<evidence type="ECO:0000256" key="1">
    <source>
        <dbReference type="ARBA" id="ARBA00004123"/>
    </source>
</evidence>
<dbReference type="InterPro" id="IPR003034">
    <property type="entry name" value="SAP_dom"/>
</dbReference>
<evidence type="ECO:0000313" key="14">
    <source>
        <dbReference type="EMBL" id="KOF72429.1"/>
    </source>
</evidence>
<dbReference type="OMA" id="PHVTMSG"/>
<evidence type="ECO:0000256" key="7">
    <source>
        <dbReference type="ARBA" id="ARBA00022776"/>
    </source>
</evidence>
<evidence type="ECO:0000256" key="3">
    <source>
        <dbReference type="ARBA" id="ARBA00009702"/>
    </source>
</evidence>
<keyword evidence="7" id="KW-0498">Mitosis</keyword>
<dbReference type="GO" id="GO:0005730">
    <property type="term" value="C:nucleolus"/>
    <property type="evidence" value="ECO:0007669"/>
    <property type="project" value="TreeGrafter"/>
</dbReference>
<dbReference type="GO" id="GO:0072686">
    <property type="term" value="C:mitotic spindle"/>
    <property type="evidence" value="ECO:0007669"/>
    <property type="project" value="TreeGrafter"/>
</dbReference>
<evidence type="ECO:0000259" key="13">
    <source>
        <dbReference type="PROSITE" id="PS50800"/>
    </source>
</evidence>
<evidence type="ECO:0000256" key="4">
    <source>
        <dbReference type="ARBA" id="ARBA00022490"/>
    </source>
</evidence>
<gene>
    <name evidence="14" type="ORF">OCBIM_22039446mg</name>
</gene>
<evidence type="ECO:0000256" key="6">
    <source>
        <dbReference type="ARBA" id="ARBA00022701"/>
    </source>
</evidence>
<dbReference type="PROSITE" id="PS50800">
    <property type="entry name" value="SAP"/>
    <property type="match status" value="1"/>
</dbReference>
<protein>
    <recommendedName>
        <fullName evidence="13">SAP domain-containing protein</fullName>
    </recommendedName>
</protein>
<feature type="region of interest" description="Disordered" evidence="12">
    <location>
        <begin position="35"/>
        <end position="79"/>
    </location>
</feature>
<feature type="region of interest" description="Disordered" evidence="12">
    <location>
        <begin position="336"/>
        <end position="368"/>
    </location>
</feature>
<dbReference type="STRING" id="37653.A0A0L8G6G1"/>
<dbReference type="GO" id="GO:0005874">
    <property type="term" value="C:microtubule"/>
    <property type="evidence" value="ECO:0007669"/>
    <property type="project" value="UniProtKB-KW"/>
</dbReference>
<keyword evidence="10" id="KW-0539">Nucleus</keyword>